<sequence length="60" mass="6320">MHAGMPARSGRAENALGGRAWNGPVRNRVAVLRSPYSPYHGAALKTTLKAALKAAPQPAR</sequence>
<evidence type="ECO:0000256" key="1">
    <source>
        <dbReference type="SAM" id="MobiDB-lite"/>
    </source>
</evidence>
<dbReference type="Proteomes" id="UP001500888">
    <property type="component" value="Unassembled WGS sequence"/>
</dbReference>
<dbReference type="EMBL" id="BAAAZR010000040">
    <property type="protein sequence ID" value="GAA3838140.1"/>
    <property type="molecule type" value="Genomic_DNA"/>
</dbReference>
<comment type="caution">
    <text evidence="2">The sequence shown here is derived from an EMBL/GenBank/DDBJ whole genome shotgun (WGS) entry which is preliminary data.</text>
</comment>
<organism evidence="2 3">
    <name type="scientific">Sphaerisporangium flaviroseum</name>
    <dbReference type="NCBI Taxonomy" id="509199"/>
    <lineage>
        <taxon>Bacteria</taxon>
        <taxon>Bacillati</taxon>
        <taxon>Actinomycetota</taxon>
        <taxon>Actinomycetes</taxon>
        <taxon>Streptosporangiales</taxon>
        <taxon>Streptosporangiaceae</taxon>
        <taxon>Sphaerisporangium</taxon>
    </lineage>
</organism>
<gene>
    <name evidence="2" type="ORF">GCM10022226_70460</name>
</gene>
<name>A0ABP7JAI1_9ACTN</name>
<keyword evidence="3" id="KW-1185">Reference proteome</keyword>
<proteinExistence type="predicted"/>
<evidence type="ECO:0000313" key="3">
    <source>
        <dbReference type="Proteomes" id="UP001500888"/>
    </source>
</evidence>
<reference evidence="3" key="1">
    <citation type="journal article" date="2019" name="Int. J. Syst. Evol. Microbiol.">
        <title>The Global Catalogue of Microorganisms (GCM) 10K type strain sequencing project: providing services to taxonomists for standard genome sequencing and annotation.</title>
        <authorList>
            <consortium name="The Broad Institute Genomics Platform"/>
            <consortium name="The Broad Institute Genome Sequencing Center for Infectious Disease"/>
            <person name="Wu L."/>
            <person name="Ma J."/>
        </authorList>
    </citation>
    <scope>NUCLEOTIDE SEQUENCE [LARGE SCALE GENOMIC DNA]</scope>
    <source>
        <strain evidence="3">JCM 16908</strain>
    </source>
</reference>
<feature type="region of interest" description="Disordered" evidence="1">
    <location>
        <begin position="1"/>
        <end position="20"/>
    </location>
</feature>
<accession>A0ABP7JAI1</accession>
<evidence type="ECO:0000313" key="2">
    <source>
        <dbReference type="EMBL" id="GAA3838140.1"/>
    </source>
</evidence>
<protein>
    <submittedName>
        <fullName evidence="2">Uncharacterized protein</fullName>
    </submittedName>
</protein>